<evidence type="ECO:0000259" key="1">
    <source>
        <dbReference type="Pfam" id="PF22513"/>
    </source>
</evidence>
<accession>A0A081NL28</accession>
<keyword evidence="3" id="KW-1185">Reference proteome</keyword>
<dbReference type="InterPro" id="IPR010985">
    <property type="entry name" value="Ribbon_hlx_hlx"/>
</dbReference>
<evidence type="ECO:0000313" key="2">
    <source>
        <dbReference type="EMBL" id="KEQ19151.1"/>
    </source>
</evidence>
<keyword evidence="2" id="KW-0238">DNA-binding</keyword>
<sequence length="80" mass="9187">MPAITVKNIPETLYNRLKEAASVHHRSINSELIHCLEQMLLPKRVNPHEHLQRARELRKGIDTNLVDIESIQDAINEGRA</sequence>
<dbReference type="Proteomes" id="UP000028073">
    <property type="component" value="Unassembled WGS sequence"/>
</dbReference>
<dbReference type="EMBL" id="JOKH01000001">
    <property type="protein sequence ID" value="KEQ19151.1"/>
    <property type="molecule type" value="Genomic_DNA"/>
</dbReference>
<dbReference type="SUPFAM" id="SSF47598">
    <property type="entry name" value="Ribbon-helix-helix"/>
    <property type="match status" value="1"/>
</dbReference>
<comment type="caution">
    <text evidence="2">The sequence shown here is derived from an EMBL/GenBank/DDBJ whole genome shotgun (WGS) entry which is preliminary data.</text>
</comment>
<dbReference type="GO" id="GO:0006355">
    <property type="term" value="P:regulation of DNA-templated transcription"/>
    <property type="evidence" value="ECO:0007669"/>
    <property type="project" value="InterPro"/>
</dbReference>
<dbReference type="Gene3D" id="1.10.1220.10">
    <property type="entry name" value="Met repressor-like"/>
    <property type="match status" value="1"/>
</dbReference>
<dbReference type="STRING" id="1137799.GZ78_03880"/>
<dbReference type="InterPro" id="IPR053853">
    <property type="entry name" value="FitA-like_RHH"/>
</dbReference>
<dbReference type="GO" id="GO:0003677">
    <property type="term" value="F:DNA binding"/>
    <property type="evidence" value="ECO:0007669"/>
    <property type="project" value="UniProtKB-KW"/>
</dbReference>
<dbReference type="OrthoDB" id="2389872at2"/>
<dbReference type="AlphaFoldDB" id="A0A081NL28"/>
<dbReference type="eggNOG" id="COG4691">
    <property type="taxonomic scope" value="Bacteria"/>
</dbReference>
<name>A0A081NL28_9GAMM</name>
<dbReference type="Pfam" id="PF22513">
    <property type="entry name" value="FitA-like_RHH"/>
    <property type="match status" value="1"/>
</dbReference>
<reference evidence="2 3" key="1">
    <citation type="submission" date="2014-06" db="EMBL/GenBank/DDBJ databases">
        <title>Whole Genome Sequences of Three Symbiotic Endozoicomonas Bacteria.</title>
        <authorList>
            <person name="Neave M.J."/>
            <person name="Apprill A."/>
            <person name="Voolstra C.R."/>
        </authorList>
    </citation>
    <scope>NUCLEOTIDE SEQUENCE [LARGE SCALE GENOMIC DNA]</scope>
    <source>
        <strain evidence="2 3">DSM 25634</strain>
    </source>
</reference>
<gene>
    <name evidence="2" type="ORF">GZ78_03880</name>
</gene>
<dbReference type="RefSeq" id="WP_034832813.1">
    <property type="nucleotide sequence ID" value="NZ_JOKH01000001.1"/>
</dbReference>
<organism evidence="2 3">
    <name type="scientific">Endozoicomonas numazuensis</name>
    <dbReference type="NCBI Taxonomy" id="1137799"/>
    <lineage>
        <taxon>Bacteria</taxon>
        <taxon>Pseudomonadati</taxon>
        <taxon>Pseudomonadota</taxon>
        <taxon>Gammaproteobacteria</taxon>
        <taxon>Oceanospirillales</taxon>
        <taxon>Endozoicomonadaceae</taxon>
        <taxon>Endozoicomonas</taxon>
    </lineage>
</organism>
<protein>
    <submittedName>
        <fullName evidence="2">DNA-binding protein</fullName>
    </submittedName>
</protein>
<evidence type="ECO:0000313" key="3">
    <source>
        <dbReference type="Proteomes" id="UP000028073"/>
    </source>
</evidence>
<feature type="domain" description="Antitoxin FitA-like ribbon-helix-helix" evidence="1">
    <location>
        <begin position="2"/>
        <end position="39"/>
    </location>
</feature>
<proteinExistence type="predicted"/>
<dbReference type="InterPro" id="IPR013321">
    <property type="entry name" value="Arc_rbn_hlx_hlx"/>
</dbReference>